<accession>A0AAV9HHL0</accession>
<keyword evidence="2" id="KW-0732">Signal</keyword>
<keyword evidence="1" id="KW-0472">Membrane</keyword>
<keyword evidence="1" id="KW-0812">Transmembrane</keyword>
<evidence type="ECO:0000313" key="3">
    <source>
        <dbReference type="EMBL" id="KAK4460159.1"/>
    </source>
</evidence>
<dbReference type="AlphaFoldDB" id="A0AAV9HHL0"/>
<feature type="transmembrane region" description="Helical" evidence="1">
    <location>
        <begin position="192"/>
        <end position="209"/>
    </location>
</feature>
<gene>
    <name evidence="3" type="ORF">QBC42DRAFT_272960</name>
</gene>
<proteinExistence type="predicted"/>
<name>A0AAV9HHL0_9PEZI</name>
<reference evidence="3" key="1">
    <citation type="journal article" date="2023" name="Mol. Phylogenet. Evol.">
        <title>Genome-scale phylogeny and comparative genomics of the fungal order Sordariales.</title>
        <authorList>
            <person name="Hensen N."/>
            <person name="Bonometti L."/>
            <person name="Westerberg I."/>
            <person name="Brannstrom I.O."/>
            <person name="Guillou S."/>
            <person name="Cros-Aarteil S."/>
            <person name="Calhoun S."/>
            <person name="Haridas S."/>
            <person name="Kuo A."/>
            <person name="Mondo S."/>
            <person name="Pangilinan J."/>
            <person name="Riley R."/>
            <person name="LaButti K."/>
            <person name="Andreopoulos B."/>
            <person name="Lipzen A."/>
            <person name="Chen C."/>
            <person name="Yan M."/>
            <person name="Daum C."/>
            <person name="Ng V."/>
            <person name="Clum A."/>
            <person name="Steindorff A."/>
            <person name="Ohm R.A."/>
            <person name="Martin F."/>
            <person name="Silar P."/>
            <person name="Natvig D.O."/>
            <person name="Lalanne C."/>
            <person name="Gautier V."/>
            <person name="Ament-Velasquez S.L."/>
            <person name="Kruys A."/>
            <person name="Hutchinson M.I."/>
            <person name="Powell A.J."/>
            <person name="Barry K."/>
            <person name="Miller A.N."/>
            <person name="Grigoriev I.V."/>
            <person name="Debuchy R."/>
            <person name="Gladieux P."/>
            <person name="Hiltunen Thoren M."/>
            <person name="Johannesson H."/>
        </authorList>
    </citation>
    <scope>NUCLEOTIDE SEQUENCE</scope>
    <source>
        <strain evidence="3">PSN324</strain>
    </source>
</reference>
<organism evidence="3 4">
    <name type="scientific">Cladorrhinum samala</name>
    <dbReference type="NCBI Taxonomy" id="585594"/>
    <lineage>
        <taxon>Eukaryota</taxon>
        <taxon>Fungi</taxon>
        <taxon>Dikarya</taxon>
        <taxon>Ascomycota</taxon>
        <taxon>Pezizomycotina</taxon>
        <taxon>Sordariomycetes</taxon>
        <taxon>Sordariomycetidae</taxon>
        <taxon>Sordariales</taxon>
        <taxon>Podosporaceae</taxon>
        <taxon>Cladorrhinum</taxon>
    </lineage>
</organism>
<dbReference type="Proteomes" id="UP001321749">
    <property type="component" value="Unassembled WGS sequence"/>
</dbReference>
<evidence type="ECO:0000256" key="1">
    <source>
        <dbReference type="SAM" id="Phobius"/>
    </source>
</evidence>
<feature type="chain" id="PRO_5043631185" evidence="2">
    <location>
        <begin position="19"/>
        <end position="210"/>
    </location>
</feature>
<keyword evidence="1" id="KW-1133">Transmembrane helix</keyword>
<evidence type="ECO:0000313" key="4">
    <source>
        <dbReference type="Proteomes" id="UP001321749"/>
    </source>
</evidence>
<evidence type="ECO:0000256" key="2">
    <source>
        <dbReference type="SAM" id="SignalP"/>
    </source>
</evidence>
<protein>
    <submittedName>
        <fullName evidence="3">Uncharacterized protein</fullName>
    </submittedName>
</protein>
<comment type="caution">
    <text evidence="3">The sequence shown here is derived from an EMBL/GenBank/DDBJ whole genome shotgun (WGS) entry which is preliminary data.</text>
</comment>
<feature type="signal peptide" evidence="2">
    <location>
        <begin position="1"/>
        <end position="18"/>
    </location>
</feature>
<sequence>MFLFLTLLLSFQLTAVLAALPPDMYSVCYGKGSVCDAYIQASCSIDPKNETVFYACLCGTQLPLQQSCDECKYEYDKTTRTVDNWYWTSICSSKSIAVGTIPPDAVASFDAYTKTVVLAKSRTFSSAAMLSSYSVKATATTSRPAVVITGPQYEPWTSTYGGAGGAFVPVETAPPSVEDTTGISGSRGGREMTGSLTLAIIGVVVALLFS</sequence>
<dbReference type="EMBL" id="MU865018">
    <property type="protein sequence ID" value="KAK4460159.1"/>
    <property type="molecule type" value="Genomic_DNA"/>
</dbReference>
<keyword evidence="4" id="KW-1185">Reference proteome</keyword>
<reference evidence="3" key="2">
    <citation type="submission" date="2023-06" db="EMBL/GenBank/DDBJ databases">
        <authorList>
            <consortium name="Lawrence Berkeley National Laboratory"/>
            <person name="Mondo S.J."/>
            <person name="Hensen N."/>
            <person name="Bonometti L."/>
            <person name="Westerberg I."/>
            <person name="Brannstrom I.O."/>
            <person name="Guillou S."/>
            <person name="Cros-Aarteil S."/>
            <person name="Calhoun S."/>
            <person name="Haridas S."/>
            <person name="Kuo A."/>
            <person name="Pangilinan J."/>
            <person name="Riley R."/>
            <person name="Labutti K."/>
            <person name="Andreopoulos B."/>
            <person name="Lipzen A."/>
            <person name="Chen C."/>
            <person name="Yanf M."/>
            <person name="Daum C."/>
            <person name="Ng V."/>
            <person name="Clum A."/>
            <person name="Steindorff A."/>
            <person name="Ohm R."/>
            <person name="Martin F."/>
            <person name="Silar P."/>
            <person name="Natvig D."/>
            <person name="Lalanne C."/>
            <person name="Gautier V."/>
            <person name="Ament-Velasquez S.L."/>
            <person name="Kruys A."/>
            <person name="Hutchinson M.I."/>
            <person name="Powell A.J."/>
            <person name="Barry K."/>
            <person name="Miller A.N."/>
            <person name="Grigoriev I.V."/>
            <person name="Debuchy R."/>
            <person name="Gladieux P."/>
            <person name="Thoren M.H."/>
            <person name="Johannesson H."/>
        </authorList>
    </citation>
    <scope>NUCLEOTIDE SEQUENCE</scope>
    <source>
        <strain evidence="3">PSN324</strain>
    </source>
</reference>